<feature type="compositionally biased region" description="Polar residues" evidence="1">
    <location>
        <begin position="82"/>
        <end position="98"/>
    </location>
</feature>
<sequence>GREEMLKNLAIAYNAHTSLIKHLEEGIKFYNSLSPIFESFKGKISDYCMARRIEKEELLKDLTQASTKTEPAEKPQVPSYYGNGSNQSVTDSGGQQAPNALPYPLYAQGMPLPY</sequence>
<reference evidence="3" key="1">
    <citation type="submission" date="2015-11" db="EMBL/GenBank/DDBJ databases">
        <title>De novo transcriptome assembly of four potential Pierce s Disease insect vectors from Arizona vineyards.</title>
        <authorList>
            <person name="Tassone E.E."/>
        </authorList>
    </citation>
    <scope>NUCLEOTIDE SEQUENCE</scope>
</reference>
<protein>
    <recommendedName>
        <fullName evidence="2">ALIX V-shaped domain-containing protein</fullName>
    </recommendedName>
</protein>
<feature type="domain" description="ALIX V-shaped" evidence="2">
    <location>
        <begin position="2"/>
        <end position="54"/>
    </location>
</feature>
<dbReference type="AlphaFoldDB" id="A0A1B6FE59"/>
<feature type="region of interest" description="Disordered" evidence="1">
    <location>
        <begin position="62"/>
        <end position="114"/>
    </location>
</feature>
<name>A0A1B6FE59_9HEMI</name>
<evidence type="ECO:0000259" key="2">
    <source>
        <dbReference type="Pfam" id="PF13949"/>
    </source>
</evidence>
<organism evidence="3">
    <name type="scientific">Cuerna arida</name>
    <dbReference type="NCBI Taxonomy" id="1464854"/>
    <lineage>
        <taxon>Eukaryota</taxon>
        <taxon>Metazoa</taxon>
        <taxon>Ecdysozoa</taxon>
        <taxon>Arthropoda</taxon>
        <taxon>Hexapoda</taxon>
        <taxon>Insecta</taxon>
        <taxon>Pterygota</taxon>
        <taxon>Neoptera</taxon>
        <taxon>Paraneoptera</taxon>
        <taxon>Hemiptera</taxon>
        <taxon>Auchenorrhyncha</taxon>
        <taxon>Membracoidea</taxon>
        <taxon>Cicadellidae</taxon>
        <taxon>Cicadellinae</taxon>
        <taxon>Proconiini</taxon>
        <taxon>Cuerna</taxon>
    </lineage>
</organism>
<feature type="non-terminal residue" evidence="3">
    <location>
        <position position="1"/>
    </location>
</feature>
<gene>
    <name evidence="3" type="ORF">g.48948</name>
</gene>
<dbReference type="Gene3D" id="1.20.140.50">
    <property type="entry name" value="alix/aip1 like domains"/>
    <property type="match status" value="1"/>
</dbReference>
<accession>A0A1B6FE59</accession>
<proteinExistence type="predicted"/>
<dbReference type="InterPro" id="IPR025304">
    <property type="entry name" value="ALIX_V_dom"/>
</dbReference>
<dbReference type="EMBL" id="GECZ01021375">
    <property type="protein sequence ID" value="JAS48394.1"/>
    <property type="molecule type" value="Transcribed_RNA"/>
</dbReference>
<evidence type="ECO:0000313" key="3">
    <source>
        <dbReference type="EMBL" id="JAS48394.1"/>
    </source>
</evidence>
<feature type="non-terminal residue" evidence="3">
    <location>
        <position position="114"/>
    </location>
</feature>
<evidence type="ECO:0000256" key="1">
    <source>
        <dbReference type="SAM" id="MobiDB-lite"/>
    </source>
</evidence>
<dbReference type="Pfam" id="PF13949">
    <property type="entry name" value="ALIX_LYPXL_bnd"/>
    <property type="match status" value="1"/>
</dbReference>